<gene>
    <name evidence="19" type="ORF">GDO81_000520</name>
</gene>
<comment type="function">
    <text evidence="13">Mediates responses to nitric oxide (NO) by catalyzing the biosynthesis of the signaling molecule cGMP.</text>
</comment>
<keyword evidence="9" id="KW-0408">Iron</keyword>
<keyword evidence="10" id="KW-0342">GTP-binding</keyword>
<dbReference type="InterPro" id="IPR024096">
    <property type="entry name" value="NO_sig/Golgi_transp_ligand-bd"/>
</dbReference>
<dbReference type="Gene3D" id="6.10.250.780">
    <property type="match status" value="1"/>
</dbReference>
<comment type="caution">
    <text evidence="19">The sequence shown here is derived from an EMBL/GenBank/DDBJ whole genome shotgun (WGS) entry which is preliminary data.</text>
</comment>
<dbReference type="Gene3D" id="3.30.450.260">
    <property type="entry name" value="Haem NO binding associated domain"/>
    <property type="match status" value="1"/>
</dbReference>
<name>A0AAV7D5K6_ENGPU</name>
<evidence type="ECO:0000256" key="16">
    <source>
        <dbReference type="ARBA" id="ARBA00043208"/>
    </source>
</evidence>
<feature type="domain" description="Guanylate cyclase" evidence="18">
    <location>
        <begin position="353"/>
        <end position="404"/>
    </location>
</feature>
<dbReference type="GO" id="GO:0046872">
    <property type="term" value="F:metal ion binding"/>
    <property type="evidence" value="ECO:0007669"/>
    <property type="project" value="UniProtKB-KW"/>
</dbReference>
<keyword evidence="11" id="KW-0456">Lyase</keyword>
<dbReference type="InterPro" id="IPR011645">
    <property type="entry name" value="HNOB_dom_associated"/>
</dbReference>
<dbReference type="Pfam" id="PF07700">
    <property type="entry name" value="HNOB"/>
    <property type="match status" value="1"/>
</dbReference>
<dbReference type="Pfam" id="PF00211">
    <property type="entry name" value="Guanylate_cyc"/>
    <property type="match status" value="1"/>
</dbReference>
<evidence type="ECO:0000256" key="9">
    <source>
        <dbReference type="ARBA" id="ARBA00023004"/>
    </source>
</evidence>
<evidence type="ECO:0000256" key="7">
    <source>
        <dbReference type="ARBA" id="ARBA00022723"/>
    </source>
</evidence>
<keyword evidence="8" id="KW-0547">Nucleotide-binding</keyword>
<evidence type="ECO:0000256" key="11">
    <source>
        <dbReference type="ARBA" id="ARBA00023239"/>
    </source>
</evidence>
<evidence type="ECO:0000256" key="4">
    <source>
        <dbReference type="ARBA" id="ARBA00012202"/>
    </source>
</evidence>
<keyword evidence="12" id="KW-0141">cGMP biosynthesis</keyword>
<keyword evidence="17" id="KW-1133">Transmembrane helix</keyword>
<evidence type="ECO:0000256" key="10">
    <source>
        <dbReference type="ARBA" id="ARBA00023134"/>
    </source>
</evidence>
<dbReference type="FunFam" id="3.30.450.260:FF:000001">
    <property type="entry name" value="guanylate cyclase soluble subunit beta-1 isoform X1"/>
    <property type="match status" value="1"/>
</dbReference>
<comment type="cofactor">
    <cofactor evidence="2">
        <name>heme</name>
        <dbReference type="ChEBI" id="CHEBI:30413"/>
    </cofactor>
</comment>
<evidence type="ECO:0000313" key="19">
    <source>
        <dbReference type="EMBL" id="KAG8592481.1"/>
    </source>
</evidence>
<dbReference type="Gene3D" id="3.90.1520.10">
    <property type="entry name" value="H-NOX domain"/>
    <property type="match status" value="1"/>
</dbReference>
<dbReference type="SUPFAM" id="SSF55073">
    <property type="entry name" value="Nucleotide cyclase"/>
    <property type="match status" value="1"/>
</dbReference>
<dbReference type="SMART" id="SM00044">
    <property type="entry name" value="CYCc"/>
    <property type="match status" value="1"/>
</dbReference>
<evidence type="ECO:0000256" key="15">
    <source>
        <dbReference type="ARBA" id="ARBA00041698"/>
    </source>
</evidence>
<keyword evidence="5" id="KW-0963">Cytoplasm</keyword>
<dbReference type="PROSITE" id="PS50125">
    <property type="entry name" value="GUANYLATE_CYCLASE_2"/>
    <property type="match status" value="1"/>
</dbReference>
<evidence type="ECO:0000256" key="8">
    <source>
        <dbReference type="ARBA" id="ARBA00022741"/>
    </source>
</evidence>
<dbReference type="InterPro" id="IPR029787">
    <property type="entry name" value="Nucleotide_cyclase"/>
</dbReference>
<evidence type="ECO:0000256" key="13">
    <source>
        <dbReference type="ARBA" id="ARBA00037442"/>
    </source>
</evidence>
<dbReference type="FunFam" id="3.90.1520.10:FF:000012">
    <property type="entry name" value="Chromosome undetermined SCAF14725, whole genome shotgun sequence"/>
    <property type="match status" value="1"/>
</dbReference>
<evidence type="ECO:0000256" key="17">
    <source>
        <dbReference type="SAM" id="Phobius"/>
    </source>
</evidence>
<dbReference type="GO" id="GO:0070482">
    <property type="term" value="P:response to oxygen levels"/>
    <property type="evidence" value="ECO:0007669"/>
    <property type="project" value="TreeGrafter"/>
</dbReference>
<evidence type="ECO:0000259" key="18">
    <source>
        <dbReference type="PROSITE" id="PS50125"/>
    </source>
</evidence>
<dbReference type="Pfam" id="PF07701">
    <property type="entry name" value="HNOBA"/>
    <property type="match status" value="1"/>
</dbReference>
<dbReference type="EMBL" id="WNYA01000001">
    <property type="protein sequence ID" value="KAG8592481.1"/>
    <property type="molecule type" value="Genomic_DNA"/>
</dbReference>
<dbReference type="InterPro" id="IPR011644">
    <property type="entry name" value="Heme_NO-bd"/>
</dbReference>
<proteinExistence type="predicted"/>
<comment type="catalytic activity">
    <reaction evidence="1">
        <text>GTP = 3',5'-cyclic GMP + diphosphate</text>
        <dbReference type="Rhea" id="RHEA:13665"/>
        <dbReference type="ChEBI" id="CHEBI:33019"/>
        <dbReference type="ChEBI" id="CHEBI:37565"/>
        <dbReference type="ChEBI" id="CHEBI:57746"/>
        <dbReference type="EC" id="4.6.1.2"/>
    </reaction>
</comment>
<dbReference type="InterPro" id="IPR001054">
    <property type="entry name" value="A/G_cyclase"/>
</dbReference>
<evidence type="ECO:0000256" key="12">
    <source>
        <dbReference type="ARBA" id="ARBA00023293"/>
    </source>
</evidence>
<keyword evidence="17" id="KW-0472">Membrane</keyword>
<dbReference type="GO" id="GO:0004383">
    <property type="term" value="F:guanylate cyclase activity"/>
    <property type="evidence" value="ECO:0007669"/>
    <property type="project" value="UniProtKB-EC"/>
</dbReference>
<organism evidence="19 20">
    <name type="scientific">Engystomops pustulosus</name>
    <name type="common">Tungara frog</name>
    <name type="synonym">Physalaemus pustulosus</name>
    <dbReference type="NCBI Taxonomy" id="76066"/>
    <lineage>
        <taxon>Eukaryota</taxon>
        <taxon>Metazoa</taxon>
        <taxon>Chordata</taxon>
        <taxon>Craniata</taxon>
        <taxon>Vertebrata</taxon>
        <taxon>Euteleostomi</taxon>
        <taxon>Amphibia</taxon>
        <taxon>Batrachia</taxon>
        <taxon>Anura</taxon>
        <taxon>Neobatrachia</taxon>
        <taxon>Hyloidea</taxon>
        <taxon>Leptodactylidae</taxon>
        <taxon>Leiuperinae</taxon>
        <taxon>Engystomops</taxon>
    </lineage>
</organism>
<evidence type="ECO:0000256" key="1">
    <source>
        <dbReference type="ARBA" id="ARBA00001436"/>
    </source>
</evidence>
<dbReference type="GO" id="GO:0019934">
    <property type="term" value="P:cGMP-mediated signaling"/>
    <property type="evidence" value="ECO:0007669"/>
    <property type="project" value="TreeGrafter"/>
</dbReference>
<dbReference type="Proteomes" id="UP000824782">
    <property type="component" value="Unassembled WGS sequence"/>
</dbReference>
<comment type="subcellular location">
    <subcellularLocation>
        <location evidence="3">Cytoplasm</location>
    </subcellularLocation>
</comment>
<dbReference type="GO" id="GO:0020037">
    <property type="term" value="F:heme binding"/>
    <property type="evidence" value="ECO:0007669"/>
    <property type="project" value="InterPro"/>
</dbReference>
<reference evidence="19" key="1">
    <citation type="thesis" date="2020" institute="ProQuest LLC" country="789 East Eisenhower Parkway, Ann Arbor, MI, USA">
        <title>Comparative Genomics and Chromosome Evolution.</title>
        <authorList>
            <person name="Mudd A.B."/>
        </authorList>
    </citation>
    <scope>NUCLEOTIDE SEQUENCE</scope>
    <source>
        <strain evidence="19">237g6f4</strain>
        <tissue evidence="19">Blood</tissue>
    </source>
</reference>
<dbReference type="EC" id="4.6.1.2" evidence="4"/>
<keyword evidence="6" id="KW-0349">Heme</keyword>
<keyword evidence="17" id="KW-0812">Transmembrane</keyword>
<dbReference type="Gene3D" id="3.30.70.1230">
    <property type="entry name" value="Nucleotide cyclase"/>
    <property type="match status" value="1"/>
</dbReference>
<sequence>MFGNMFFVFCQESGYDTILRVLGSNVREFLQNLDALHDHLGTIYPGMRAPSFRCTDAEKGKGLILHYYSEREGLQDIVIGIIKTVAQQIHGTEIDMKVIQQRNEECDHTQFLIEEKDSREEDFYEDLDRFEENGTQESRISPYTFCKAFPFHIMFDRDLVVTQCGNAIYRVLPQLQPGNCNLLSVFSLVRPHIDISFHGILSHINTVFVLRSKEGLLDVEKSETEDELTLTEISCLRLKGQMIYLPEADNILFLCSPSVMNLDDLTRRGLYLSDIPLHDATRDLVLLGEQFREEYKLTQELEILTDKLQHTLRALEDEKKKTDTLLYSVLPPSVANELRHKRPVAAKRYDNVTILFSGIVGFNAFCSKHASGEGAMKIVNLLNDIYTRFDILTDSRKNPFVYKVNIYCKISKTMEKSVLTSIFYFILHKLEISNMFDVMTDQSVNGSDGFSFQLSKTDNKSPSILLLPLPLLFPFLWFLLFCCGCFSRCSCFHILSGRFSPDWRVLLHSDFIMK</sequence>
<evidence type="ECO:0000256" key="6">
    <source>
        <dbReference type="ARBA" id="ARBA00022617"/>
    </source>
</evidence>
<keyword evidence="20" id="KW-1185">Reference proteome</keyword>
<dbReference type="PANTHER" id="PTHR45655">
    <property type="entry name" value="GUANYLATE CYCLASE SOLUBLE SUBUNIT BETA-2"/>
    <property type="match status" value="1"/>
</dbReference>
<protein>
    <recommendedName>
        <fullName evidence="14">Guanylate cyclase soluble subunit beta-1</fullName>
        <ecNumber evidence="4">4.6.1.2</ecNumber>
    </recommendedName>
    <alternativeName>
        <fullName evidence="15">Guanylate cyclase soluble subunit beta-3</fullName>
    </alternativeName>
    <alternativeName>
        <fullName evidence="16">Soluble guanylate cyclase small subunit</fullName>
    </alternativeName>
</protein>
<evidence type="ECO:0000256" key="2">
    <source>
        <dbReference type="ARBA" id="ARBA00001971"/>
    </source>
</evidence>
<keyword evidence="7" id="KW-0479">Metal-binding</keyword>
<dbReference type="GO" id="GO:0008074">
    <property type="term" value="C:guanylate cyclase complex, soluble"/>
    <property type="evidence" value="ECO:0007669"/>
    <property type="project" value="TreeGrafter"/>
</dbReference>
<dbReference type="GO" id="GO:0005525">
    <property type="term" value="F:GTP binding"/>
    <property type="evidence" value="ECO:0007669"/>
    <property type="project" value="UniProtKB-KW"/>
</dbReference>
<feature type="transmembrane region" description="Helical" evidence="17">
    <location>
        <begin position="464"/>
        <end position="486"/>
    </location>
</feature>
<dbReference type="SUPFAM" id="SSF111126">
    <property type="entry name" value="Ligand-binding domain in the NO signalling and Golgi transport"/>
    <property type="match status" value="1"/>
</dbReference>
<dbReference type="AlphaFoldDB" id="A0AAV7D5K6"/>
<accession>A0AAV7D5K6</accession>
<dbReference type="PANTHER" id="PTHR45655:SF2">
    <property type="entry name" value="GUANYLATE CYCLASE SOLUBLE SUBUNIT BETA-1"/>
    <property type="match status" value="1"/>
</dbReference>
<evidence type="ECO:0000256" key="5">
    <source>
        <dbReference type="ARBA" id="ARBA00022490"/>
    </source>
</evidence>
<evidence type="ECO:0000256" key="14">
    <source>
        <dbReference type="ARBA" id="ARBA00039698"/>
    </source>
</evidence>
<evidence type="ECO:0000313" key="20">
    <source>
        <dbReference type="Proteomes" id="UP000824782"/>
    </source>
</evidence>
<evidence type="ECO:0000256" key="3">
    <source>
        <dbReference type="ARBA" id="ARBA00004496"/>
    </source>
</evidence>
<dbReference type="InterPro" id="IPR042463">
    <property type="entry name" value="HNOB_dom_associated_sf"/>
</dbReference>
<dbReference type="InterPro" id="IPR038158">
    <property type="entry name" value="H-NOX_domain_sf"/>
</dbReference>